<dbReference type="EMBL" id="KF901288">
    <property type="protein sequence ID" value="AIF25382.1"/>
    <property type="molecule type" value="Genomic_DNA"/>
</dbReference>
<protein>
    <submittedName>
        <fullName evidence="1">Uncharacterized protein</fullName>
    </submittedName>
</protein>
<sequence>MTGTRDALYRVTRDFMARDYAQDVVDLNELIRKNRADSANLTAEVPPIPFTGDPWKKKKGDCVLFIGINPKFQTKVPPMNHPEFGPAISMINRFHRGDENSFVQYIDSRKNYFSSDEKYGTHFTAPEKGFRDNWYSVENPWDCHVQSMDCLPWFSIDAKTIDIDRVADWYLENSAMIQYHEIIMNVIDLIEPNWIHLNGKMPQTVFESNFAEHHFEKLEGINPQKGIRVGHCEIGNWELPVLSHNFAGWPMAPNGAADWRLMAKLWDNWLRLQE</sequence>
<accession>A0A075IEK2</accession>
<name>A0A075IEK2_9EURY</name>
<dbReference type="AlphaFoldDB" id="A0A075IEK2"/>
<organism evidence="1">
    <name type="scientific">uncultured marine group II/III euryarchaeote SAT1000_50_G04</name>
    <dbReference type="NCBI Taxonomy" id="1456586"/>
    <lineage>
        <taxon>Archaea</taxon>
        <taxon>Methanobacteriati</taxon>
        <taxon>Methanobacteriota</taxon>
        <taxon>environmental samples</taxon>
    </lineage>
</organism>
<evidence type="ECO:0000313" key="1">
    <source>
        <dbReference type="EMBL" id="AIF25382.1"/>
    </source>
</evidence>
<reference evidence="1" key="1">
    <citation type="journal article" date="2014" name="Genome Biol. Evol.">
        <title>Pangenome evidence for extensive interdomain horizontal transfer affecting lineage core and shell genes in uncultured planktonic thaumarchaeota and euryarchaeota.</title>
        <authorList>
            <person name="Deschamps P."/>
            <person name="Zivanovic Y."/>
            <person name="Moreira D."/>
            <person name="Rodriguez-Valera F."/>
            <person name="Lopez-Garcia P."/>
        </authorList>
    </citation>
    <scope>NUCLEOTIDE SEQUENCE</scope>
</reference>
<proteinExistence type="predicted"/>